<dbReference type="Proteomes" id="UP000266441">
    <property type="component" value="Unassembled WGS sequence"/>
</dbReference>
<dbReference type="SUPFAM" id="SSF48371">
    <property type="entry name" value="ARM repeat"/>
    <property type="match status" value="1"/>
</dbReference>
<feature type="chain" id="PRO_5017429843" evidence="5">
    <location>
        <begin position="24"/>
        <end position="632"/>
    </location>
</feature>
<evidence type="ECO:0000256" key="2">
    <source>
        <dbReference type="ARBA" id="ARBA00022723"/>
    </source>
</evidence>
<dbReference type="SUPFAM" id="SSF53649">
    <property type="entry name" value="Alkaline phosphatase-like"/>
    <property type="match status" value="1"/>
</dbReference>
<dbReference type="PROSITE" id="PS00523">
    <property type="entry name" value="SULFATASE_1"/>
    <property type="match status" value="1"/>
</dbReference>
<dbReference type="InterPro" id="IPR011989">
    <property type="entry name" value="ARM-like"/>
</dbReference>
<reference evidence="7 8" key="1">
    <citation type="journal article" date="2015" name="Int. J. Syst. Evol. Microbiol.">
        <title>Mariniphaga sediminis sp. nov., isolated from coastal sediment.</title>
        <authorList>
            <person name="Wang F.Q."/>
            <person name="Shen Q.Y."/>
            <person name="Chen G.J."/>
            <person name="Du Z.J."/>
        </authorList>
    </citation>
    <scope>NUCLEOTIDE SEQUENCE [LARGE SCALE GENOMIC DNA]</scope>
    <source>
        <strain evidence="7 8">SY21</strain>
    </source>
</reference>
<dbReference type="PANTHER" id="PTHR42693">
    <property type="entry name" value="ARYLSULFATASE FAMILY MEMBER"/>
    <property type="match status" value="1"/>
</dbReference>
<keyword evidence="8" id="KW-1185">Reference proteome</keyword>
<dbReference type="GO" id="GO:0046872">
    <property type="term" value="F:metal ion binding"/>
    <property type="evidence" value="ECO:0007669"/>
    <property type="project" value="UniProtKB-KW"/>
</dbReference>
<dbReference type="AlphaFoldDB" id="A0A399CZW7"/>
<dbReference type="EMBL" id="QWET01000014">
    <property type="protein sequence ID" value="RIH64042.1"/>
    <property type="molecule type" value="Genomic_DNA"/>
</dbReference>
<dbReference type="InterPro" id="IPR024607">
    <property type="entry name" value="Sulfatase_CS"/>
</dbReference>
<proteinExistence type="inferred from homology"/>
<name>A0A399CZW7_9BACT</name>
<organism evidence="7 8">
    <name type="scientific">Mariniphaga sediminis</name>
    <dbReference type="NCBI Taxonomy" id="1628158"/>
    <lineage>
        <taxon>Bacteria</taxon>
        <taxon>Pseudomonadati</taxon>
        <taxon>Bacteroidota</taxon>
        <taxon>Bacteroidia</taxon>
        <taxon>Marinilabiliales</taxon>
        <taxon>Prolixibacteraceae</taxon>
        <taxon>Mariniphaga</taxon>
    </lineage>
</organism>
<keyword evidence="5" id="KW-0732">Signal</keyword>
<sequence length="632" mass="71703">MIFKTFSSYALLCFVTISTFTLSGCQEKAPEELPNILWLTSEDNSPLLGCYGDEFATTPNLDELASEGFLYTHAYANAPVCAPARNTIITGVYANSGGNQHMRSTYPKSETVRTYPEFLRNAGYYCTNNTKTDYNTESIDPKQIWDECSRDAHYKNRAPGQPFFAVFNTNISHESCLHDSIPDEQLRHSPDEVFIPPHHPATPAMKHDWAQYYDKIEDLDTQVGKWLQELEDAGLSENTIVFYYGDHGGVLARSKRFVYETGTRVPFIVRIPEKYKHLFPAGKSGSKVDRLISFVDLAPTLLSIAGIPIPEFMQGNAFLGEQKSADPEYVYMFRGRMDERYDMCRAVRDQKYRYIRNYMPYRIYGQHLEYLWRAPSVGSWEQAYLNGDCNETQSIFWNTKPAEELYDTENDPWEVNNLAGDPAYKDVLIRMRAANHEWVSRIEDTGFIPEADRIDRTGEMPVYDYMRSGQIDLEPVIDAAETATLGNPENLKTLQSFLKNDESAIRYWGATGLLILGENATPAKNDLLAALNDESANVVTVAAEALYNLGEKEPAKKALLSVLENPNGFARCHALNTIDCIGEKSPEIVEGVVNMIKGLPEMDRSRYDLRAAKWLIDKWNLAPEDFGLNFSW</sequence>
<dbReference type="PROSITE" id="PS51257">
    <property type="entry name" value="PROKAR_LIPOPROTEIN"/>
    <property type="match status" value="1"/>
</dbReference>
<dbReference type="Pfam" id="PF00884">
    <property type="entry name" value="Sulfatase"/>
    <property type="match status" value="1"/>
</dbReference>
<evidence type="ECO:0000256" key="4">
    <source>
        <dbReference type="ARBA" id="ARBA00022837"/>
    </source>
</evidence>
<comment type="caution">
    <text evidence="7">The sequence shown here is derived from an EMBL/GenBank/DDBJ whole genome shotgun (WGS) entry which is preliminary data.</text>
</comment>
<dbReference type="InterPro" id="IPR016024">
    <property type="entry name" value="ARM-type_fold"/>
</dbReference>
<evidence type="ECO:0000313" key="8">
    <source>
        <dbReference type="Proteomes" id="UP000266441"/>
    </source>
</evidence>
<evidence type="ECO:0000313" key="7">
    <source>
        <dbReference type="EMBL" id="RIH64042.1"/>
    </source>
</evidence>
<evidence type="ECO:0000256" key="5">
    <source>
        <dbReference type="SAM" id="SignalP"/>
    </source>
</evidence>
<dbReference type="Gene3D" id="3.40.720.10">
    <property type="entry name" value="Alkaline Phosphatase, subunit A"/>
    <property type="match status" value="1"/>
</dbReference>
<keyword evidence="4" id="KW-0106">Calcium</keyword>
<keyword evidence="3" id="KW-0378">Hydrolase</keyword>
<accession>A0A399CZW7</accession>
<dbReference type="InterPro" id="IPR017850">
    <property type="entry name" value="Alkaline_phosphatase_core_sf"/>
</dbReference>
<evidence type="ECO:0000256" key="1">
    <source>
        <dbReference type="ARBA" id="ARBA00008779"/>
    </source>
</evidence>
<dbReference type="GO" id="GO:0004065">
    <property type="term" value="F:arylsulfatase activity"/>
    <property type="evidence" value="ECO:0007669"/>
    <property type="project" value="TreeGrafter"/>
</dbReference>
<feature type="signal peptide" evidence="5">
    <location>
        <begin position="1"/>
        <end position="23"/>
    </location>
</feature>
<evidence type="ECO:0000256" key="3">
    <source>
        <dbReference type="ARBA" id="ARBA00022801"/>
    </source>
</evidence>
<keyword evidence="2" id="KW-0479">Metal-binding</keyword>
<feature type="domain" description="Sulfatase N-terminal" evidence="6">
    <location>
        <begin position="34"/>
        <end position="307"/>
    </location>
</feature>
<gene>
    <name evidence="7" type="ORF">D1164_17070</name>
</gene>
<dbReference type="OrthoDB" id="9765065at2"/>
<comment type="similarity">
    <text evidence="1">Belongs to the sulfatase family.</text>
</comment>
<dbReference type="InterPro" id="IPR050738">
    <property type="entry name" value="Sulfatase"/>
</dbReference>
<protein>
    <submittedName>
        <fullName evidence="7">DUF229 domain-containing protein</fullName>
    </submittedName>
</protein>
<dbReference type="PANTHER" id="PTHR42693:SF53">
    <property type="entry name" value="ENDO-4-O-SULFATASE"/>
    <property type="match status" value="1"/>
</dbReference>
<dbReference type="InterPro" id="IPR000917">
    <property type="entry name" value="Sulfatase_N"/>
</dbReference>
<dbReference type="CDD" id="cd16027">
    <property type="entry name" value="SGSH"/>
    <property type="match status" value="1"/>
</dbReference>
<evidence type="ECO:0000259" key="6">
    <source>
        <dbReference type="Pfam" id="PF00884"/>
    </source>
</evidence>
<dbReference type="Gene3D" id="1.25.10.10">
    <property type="entry name" value="Leucine-rich Repeat Variant"/>
    <property type="match status" value="1"/>
</dbReference>
<dbReference type="RefSeq" id="WP_119351103.1">
    <property type="nucleotide sequence ID" value="NZ_QWET01000014.1"/>
</dbReference>